<dbReference type="InterPro" id="IPR015424">
    <property type="entry name" value="PyrdxlP-dep_Trfase"/>
</dbReference>
<feature type="compositionally biased region" description="Low complexity" evidence="9">
    <location>
        <begin position="59"/>
        <end position="69"/>
    </location>
</feature>
<gene>
    <name evidence="12" type="ORF">OSB1V03_LOCUS6709</name>
</gene>
<organism evidence="12">
    <name type="scientific">Medioppia subpectinata</name>
    <dbReference type="NCBI Taxonomy" id="1979941"/>
    <lineage>
        <taxon>Eukaryota</taxon>
        <taxon>Metazoa</taxon>
        <taxon>Ecdysozoa</taxon>
        <taxon>Arthropoda</taxon>
        <taxon>Chelicerata</taxon>
        <taxon>Arachnida</taxon>
        <taxon>Acari</taxon>
        <taxon>Acariformes</taxon>
        <taxon>Sarcoptiformes</taxon>
        <taxon>Oribatida</taxon>
        <taxon>Brachypylina</taxon>
        <taxon>Oppioidea</taxon>
        <taxon>Oppiidae</taxon>
        <taxon>Medioppia</taxon>
    </lineage>
</organism>
<dbReference type="PANTHER" id="PTHR13693">
    <property type="entry name" value="CLASS II AMINOTRANSFERASE/8-AMINO-7-OXONONANOATE SYNTHASE"/>
    <property type="match status" value="1"/>
</dbReference>
<evidence type="ECO:0000256" key="7">
    <source>
        <dbReference type="ARBA" id="ARBA00048528"/>
    </source>
</evidence>
<evidence type="ECO:0000256" key="4">
    <source>
        <dbReference type="ARBA" id="ARBA00022679"/>
    </source>
</evidence>
<dbReference type="GO" id="GO:0016020">
    <property type="term" value="C:membrane"/>
    <property type="evidence" value="ECO:0007669"/>
    <property type="project" value="GOC"/>
</dbReference>
<keyword evidence="10" id="KW-0812">Transmembrane</keyword>
<feature type="domain" description="Aminotransferase class I/classII large" evidence="11">
    <location>
        <begin position="184"/>
        <end position="415"/>
    </location>
</feature>
<proteinExistence type="inferred from homology"/>
<feature type="compositionally biased region" description="Basic and acidic residues" evidence="9">
    <location>
        <begin position="16"/>
        <end position="32"/>
    </location>
</feature>
<evidence type="ECO:0000313" key="12">
    <source>
        <dbReference type="EMBL" id="CAD7626276.1"/>
    </source>
</evidence>
<keyword evidence="5 8" id="KW-0663">Pyridoxal phosphate</keyword>
<dbReference type="SUPFAM" id="SSF53383">
    <property type="entry name" value="PLP-dependent transferases"/>
    <property type="match status" value="1"/>
</dbReference>
<evidence type="ECO:0000256" key="1">
    <source>
        <dbReference type="ARBA" id="ARBA00001933"/>
    </source>
</evidence>
<dbReference type="GO" id="GO:0017059">
    <property type="term" value="C:serine palmitoyltransferase complex"/>
    <property type="evidence" value="ECO:0007669"/>
    <property type="project" value="TreeGrafter"/>
</dbReference>
<evidence type="ECO:0000256" key="6">
    <source>
        <dbReference type="ARBA" id="ARBA00023315"/>
    </source>
</evidence>
<keyword evidence="13" id="KW-1185">Reference proteome</keyword>
<dbReference type="GO" id="GO:0046513">
    <property type="term" value="P:ceramide biosynthetic process"/>
    <property type="evidence" value="ECO:0007669"/>
    <property type="project" value="TreeGrafter"/>
</dbReference>
<keyword evidence="4" id="KW-0808">Transferase</keyword>
<evidence type="ECO:0000256" key="8">
    <source>
        <dbReference type="RuleBase" id="RU003693"/>
    </source>
</evidence>
<dbReference type="EC" id="2.3.1.50" evidence="3"/>
<comment type="catalytic activity">
    <reaction evidence="7">
        <text>L-serine + hexadecanoyl-CoA + H(+) = 3-oxosphinganine + CO2 + CoA</text>
        <dbReference type="Rhea" id="RHEA:14761"/>
        <dbReference type="ChEBI" id="CHEBI:15378"/>
        <dbReference type="ChEBI" id="CHEBI:16526"/>
        <dbReference type="ChEBI" id="CHEBI:33384"/>
        <dbReference type="ChEBI" id="CHEBI:57287"/>
        <dbReference type="ChEBI" id="CHEBI:57379"/>
        <dbReference type="ChEBI" id="CHEBI:58299"/>
        <dbReference type="EC" id="2.3.1.50"/>
    </reaction>
</comment>
<evidence type="ECO:0000313" key="13">
    <source>
        <dbReference type="Proteomes" id="UP000759131"/>
    </source>
</evidence>
<evidence type="ECO:0000256" key="3">
    <source>
        <dbReference type="ARBA" id="ARBA00013220"/>
    </source>
</evidence>
<dbReference type="OrthoDB" id="65434at2759"/>
<reference evidence="12" key="1">
    <citation type="submission" date="2020-11" db="EMBL/GenBank/DDBJ databases">
        <authorList>
            <person name="Tran Van P."/>
        </authorList>
    </citation>
    <scope>NUCLEOTIDE SEQUENCE</scope>
</reference>
<dbReference type="Pfam" id="PF00155">
    <property type="entry name" value="Aminotran_1_2"/>
    <property type="match status" value="1"/>
</dbReference>
<dbReference type="Gene3D" id="3.90.1150.10">
    <property type="entry name" value="Aspartate Aminotransferase, domain 1"/>
    <property type="match status" value="2"/>
</dbReference>
<dbReference type="InterPro" id="IPR001917">
    <property type="entry name" value="Aminotrans_II_pyridoxalP_BS"/>
</dbReference>
<keyword evidence="10" id="KW-1133">Transmembrane helix</keyword>
<evidence type="ECO:0000259" key="11">
    <source>
        <dbReference type="Pfam" id="PF00155"/>
    </source>
</evidence>
<dbReference type="GO" id="GO:0046512">
    <property type="term" value="P:sphingosine biosynthetic process"/>
    <property type="evidence" value="ECO:0007669"/>
    <property type="project" value="TreeGrafter"/>
</dbReference>
<name>A0A7R9KN98_9ACAR</name>
<keyword evidence="6" id="KW-0012">Acyltransferase</keyword>
<dbReference type="EMBL" id="CAJPIZ010003714">
    <property type="protein sequence ID" value="CAG2106706.1"/>
    <property type="molecule type" value="Genomic_DNA"/>
</dbReference>
<comment type="similarity">
    <text evidence="2 8">Belongs to the class-II pyridoxal-phosphate-dependent aminotransferase family.</text>
</comment>
<feature type="compositionally biased region" description="Polar residues" evidence="9">
    <location>
        <begin position="37"/>
        <end position="51"/>
    </location>
</feature>
<feature type="region of interest" description="Disordered" evidence="9">
    <location>
        <begin position="1"/>
        <end position="69"/>
    </location>
</feature>
<dbReference type="PROSITE" id="PS00599">
    <property type="entry name" value="AA_TRANSFER_CLASS_2"/>
    <property type="match status" value="1"/>
</dbReference>
<dbReference type="EMBL" id="OC858289">
    <property type="protein sequence ID" value="CAD7626276.1"/>
    <property type="molecule type" value="Genomic_DNA"/>
</dbReference>
<sequence>MSANGSANGCNGKSSTVDRRHEDTNGYHKHEPIVTNGHVTYQQNGTKQRANGGQHERNGTVTTGVTTTTTTTTTGRTVTVEEAPFHIVLCCYLSYAVLILFGYLRDFMRRTGVERTTSAVETGRDGYVALYKSFESFYTRNIYRRICDAWNVPIASVPGATIQIVDRLTPDYNHTFRYPGTTTDAINMGSYNYLGFAENTGVNVGKVEDTVGKYAVGVGTTRHECGTIDTQQELESRLAEYLGVESSIVFGMGFATNAANLPTLAGKGSLIISDEYNHASLILGCRKSGASIAVFKHNDMKDLESKIRLNIIAGQRRTHRPWKKIIIVVEGIYSMEGTIIDLPEVIRLKKKYRCYVYLDEAHSIGAIGRRGRGVTDYFGCDPRDIDLLMGTFTKSFGAAGGYIAGRKEIIDYIRQKRIDQLARNSRYFRRRLKQLGFVVLGDDDSPVVPVMIYFLSKISCIIRSVVTKGVGLVGAGFPATSLSTGRVRFCVSASHTKQMLDKVLDVMDEIGDRVSVKYSKLPKSDEIIVY</sequence>
<evidence type="ECO:0000256" key="10">
    <source>
        <dbReference type="SAM" id="Phobius"/>
    </source>
</evidence>
<dbReference type="InterPro" id="IPR015422">
    <property type="entry name" value="PyrdxlP-dep_Trfase_small"/>
</dbReference>
<dbReference type="GO" id="GO:0030170">
    <property type="term" value="F:pyridoxal phosphate binding"/>
    <property type="evidence" value="ECO:0007669"/>
    <property type="project" value="InterPro"/>
</dbReference>
<dbReference type="InterPro" id="IPR004839">
    <property type="entry name" value="Aminotransferase_I/II_large"/>
</dbReference>
<evidence type="ECO:0000256" key="5">
    <source>
        <dbReference type="ARBA" id="ARBA00022898"/>
    </source>
</evidence>
<dbReference type="PANTHER" id="PTHR13693:SF3">
    <property type="entry name" value="LD36009P"/>
    <property type="match status" value="1"/>
</dbReference>
<protein>
    <recommendedName>
        <fullName evidence="3">serine C-palmitoyltransferase</fullName>
        <ecNumber evidence="3">2.3.1.50</ecNumber>
    </recommendedName>
</protein>
<comment type="cofactor">
    <cofactor evidence="1 8">
        <name>pyridoxal 5'-phosphate</name>
        <dbReference type="ChEBI" id="CHEBI:597326"/>
    </cofactor>
</comment>
<feature type="transmembrane region" description="Helical" evidence="10">
    <location>
        <begin position="83"/>
        <end position="104"/>
    </location>
</feature>
<evidence type="ECO:0000256" key="9">
    <source>
        <dbReference type="SAM" id="MobiDB-lite"/>
    </source>
</evidence>
<dbReference type="CDD" id="cd06454">
    <property type="entry name" value="KBL_like"/>
    <property type="match status" value="1"/>
</dbReference>
<dbReference type="GO" id="GO:0004758">
    <property type="term" value="F:serine C-palmitoyltransferase activity"/>
    <property type="evidence" value="ECO:0007669"/>
    <property type="project" value="UniProtKB-EC"/>
</dbReference>
<keyword evidence="10" id="KW-0472">Membrane</keyword>
<dbReference type="InterPro" id="IPR015421">
    <property type="entry name" value="PyrdxlP-dep_Trfase_major"/>
</dbReference>
<dbReference type="Gene3D" id="3.40.640.10">
    <property type="entry name" value="Type I PLP-dependent aspartate aminotransferase-like (Major domain)"/>
    <property type="match status" value="1"/>
</dbReference>
<evidence type="ECO:0000256" key="2">
    <source>
        <dbReference type="ARBA" id="ARBA00008392"/>
    </source>
</evidence>
<dbReference type="Proteomes" id="UP000759131">
    <property type="component" value="Unassembled WGS sequence"/>
</dbReference>
<dbReference type="InterPro" id="IPR050087">
    <property type="entry name" value="AON_synthase_class-II"/>
</dbReference>
<accession>A0A7R9KN98</accession>
<dbReference type="AlphaFoldDB" id="A0A7R9KN98"/>
<feature type="compositionally biased region" description="Polar residues" evidence="9">
    <location>
        <begin position="1"/>
        <end position="15"/>
    </location>
</feature>